<dbReference type="Proteomes" id="UP001211065">
    <property type="component" value="Unassembled WGS sequence"/>
</dbReference>
<dbReference type="EMBL" id="JADGJW010000324">
    <property type="protein sequence ID" value="KAJ3219873.1"/>
    <property type="molecule type" value="Genomic_DNA"/>
</dbReference>
<keyword evidence="1" id="KW-0812">Transmembrane</keyword>
<sequence>MAAKVFGKNTYPFVKRHLKNVDKGHYPPVVYATKFLGGMNFAFCCLNFIRLYKRITNKLEDTLKNNTEEHAISSSDAEIIFSSGLAHSTQFLLNIESFYNNLMGYGNTNPFIFTSEMKFIFLTDFLISFLNFFTIKKTLIVG</sequence>
<dbReference type="AlphaFoldDB" id="A0AAD5U321"/>
<reference evidence="2" key="1">
    <citation type="submission" date="2020-05" db="EMBL/GenBank/DDBJ databases">
        <title>Phylogenomic resolution of chytrid fungi.</title>
        <authorList>
            <person name="Stajich J.E."/>
            <person name="Amses K."/>
            <person name="Simmons R."/>
            <person name="Seto K."/>
            <person name="Myers J."/>
            <person name="Bonds A."/>
            <person name="Quandt C.A."/>
            <person name="Barry K."/>
            <person name="Liu P."/>
            <person name="Grigoriev I."/>
            <person name="Longcore J.E."/>
            <person name="James T.Y."/>
        </authorList>
    </citation>
    <scope>NUCLEOTIDE SEQUENCE</scope>
    <source>
        <strain evidence="2">JEL0476</strain>
    </source>
</reference>
<keyword evidence="1" id="KW-1133">Transmembrane helix</keyword>
<name>A0AAD5U321_9FUNG</name>
<accession>A0AAD5U321</accession>
<proteinExistence type="predicted"/>
<evidence type="ECO:0000313" key="2">
    <source>
        <dbReference type="EMBL" id="KAJ3219873.1"/>
    </source>
</evidence>
<gene>
    <name evidence="2" type="ORF">HK099_004553</name>
</gene>
<comment type="caution">
    <text evidence="2">The sequence shown here is derived from an EMBL/GenBank/DDBJ whole genome shotgun (WGS) entry which is preliminary data.</text>
</comment>
<evidence type="ECO:0000313" key="3">
    <source>
        <dbReference type="Proteomes" id="UP001211065"/>
    </source>
</evidence>
<evidence type="ECO:0000256" key="1">
    <source>
        <dbReference type="SAM" id="Phobius"/>
    </source>
</evidence>
<protein>
    <submittedName>
        <fullName evidence="2">Uncharacterized protein</fullName>
    </submittedName>
</protein>
<organism evidence="2 3">
    <name type="scientific">Clydaea vesicula</name>
    <dbReference type="NCBI Taxonomy" id="447962"/>
    <lineage>
        <taxon>Eukaryota</taxon>
        <taxon>Fungi</taxon>
        <taxon>Fungi incertae sedis</taxon>
        <taxon>Chytridiomycota</taxon>
        <taxon>Chytridiomycota incertae sedis</taxon>
        <taxon>Chytridiomycetes</taxon>
        <taxon>Lobulomycetales</taxon>
        <taxon>Lobulomycetaceae</taxon>
        <taxon>Clydaea</taxon>
    </lineage>
</organism>
<keyword evidence="1" id="KW-0472">Membrane</keyword>
<feature type="transmembrane region" description="Helical" evidence="1">
    <location>
        <begin position="29"/>
        <end position="49"/>
    </location>
</feature>
<keyword evidence="3" id="KW-1185">Reference proteome</keyword>